<dbReference type="EMBL" id="AOIP01000048">
    <property type="protein sequence ID" value="ELZ01011.1"/>
    <property type="molecule type" value="Genomic_DNA"/>
</dbReference>
<proteinExistence type="predicted"/>
<keyword evidence="3" id="KW-1185">Reference proteome</keyword>
<evidence type="ECO:0000313" key="3">
    <source>
        <dbReference type="Proteomes" id="UP000011591"/>
    </source>
</evidence>
<organism evidence="2 3">
    <name type="scientific">Natrialba aegyptia DSM 13077</name>
    <dbReference type="NCBI Taxonomy" id="1227491"/>
    <lineage>
        <taxon>Archaea</taxon>
        <taxon>Methanobacteriati</taxon>
        <taxon>Methanobacteriota</taxon>
        <taxon>Stenosarchaea group</taxon>
        <taxon>Halobacteria</taxon>
        <taxon>Halobacteriales</taxon>
        <taxon>Natrialbaceae</taxon>
        <taxon>Natrialba</taxon>
    </lineage>
</organism>
<name>M0AQP3_9EURY</name>
<evidence type="ECO:0000313" key="2">
    <source>
        <dbReference type="EMBL" id="ELZ01011.1"/>
    </source>
</evidence>
<protein>
    <recommendedName>
        <fullName evidence="4">Halocin C8</fullName>
    </recommendedName>
</protein>
<accession>M0AQP3</accession>
<evidence type="ECO:0000256" key="1">
    <source>
        <dbReference type="SAM" id="MobiDB-lite"/>
    </source>
</evidence>
<reference evidence="2 3" key="1">
    <citation type="journal article" date="2014" name="PLoS Genet.">
        <title>Phylogenetically driven sequencing of extremely halophilic archaea reveals strategies for static and dynamic osmo-response.</title>
        <authorList>
            <person name="Becker E.A."/>
            <person name="Seitzer P.M."/>
            <person name="Tritt A."/>
            <person name="Larsen D."/>
            <person name="Krusor M."/>
            <person name="Yao A.I."/>
            <person name="Wu D."/>
            <person name="Madern D."/>
            <person name="Eisen J.A."/>
            <person name="Darling A.E."/>
            <person name="Facciotti M.T."/>
        </authorList>
    </citation>
    <scope>NUCLEOTIDE SEQUENCE [LARGE SCALE GENOMIC DNA]</scope>
    <source>
        <strain evidence="2 3">DSM 13077</strain>
    </source>
</reference>
<dbReference type="AlphaFoldDB" id="M0AQP3"/>
<gene>
    <name evidence="2" type="ORF">C480_18232</name>
</gene>
<feature type="compositionally biased region" description="Low complexity" evidence="1">
    <location>
        <begin position="171"/>
        <end position="185"/>
    </location>
</feature>
<dbReference type="Proteomes" id="UP000011591">
    <property type="component" value="Unassembled WGS sequence"/>
</dbReference>
<evidence type="ECO:0008006" key="4">
    <source>
        <dbReference type="Google" id="ProtNLM"/>
    </source>
</evidence>
<comment type="caution">
    <text evidence="2">The sequence shown here is derived from an EMBL/GenBank/DDBJ whole genome shotgun (WGS) entry which is preliminary data.</text>
</comment>
<sequence>MTGIASTGLIGASGVGSADDDGGLGGRNIDDFDVVDTNKLSENETDDALAVVKRSEIGSSFVDDVKDKHDLEEAGAFATRAITTDESVNEKNPVVVILGLESNEEGDETGIIYAVTIDDESGSRDTAIARGLVNTERDTDSGVFEVVDYAPDGEDGAKNTGTYELEPSPEDLPSSEKSSSSENLSTQSFHDNIGRETCIGVIITVCERFGDNVQRTQCVTVCTAAGPSGPVGYTACLAFCAAAVEVIQQHGCSAGGSILCGYIFD</sequence>
<feature type="region of interest" description="Disordered" evidence="1">
    <location>
        <begin position="148"/>
        <end position="187"/>
    </location>
</feature>